<dbReference type="EMBL" id="BMEC01000009">
    <property type="protein sequence ID" value="GGC40772.1"/>
    <property type="molecule type" value="Genomic_DNA"/>
</dbReference>
<sequence length="107" mass="13155">MRKLEPFRDYFWEFYNNQSKSVKTKIDYVLHIVMTVEIIPQKFFKHIEDGIYEIRIKSGSDIYRLFSFFDEGKLVILLHGFTKKSQKLPRKEIVRAIRLRREYYENK</sequence>
<accession>A0A2T4DUP9</accession>
<dbReference type="EMBL" id="PYVU01000011">
    <property type="protein sequence ID" value="PTB97533.1"/>
    <property type="molecule type" value="Genomic_DNA"/>
</dbReference>
<reference evidence="4" key="3">
    <citation type="journal article" date="2019" name="Int. J. Syst. Evol. Microbiol.">
        <title>The Global Catalogue of Microorganisms (GCM) 10K type strain sequencing project: providing services to taxonomists for standard genome sequencing and annotation.</title>
        <authorList>
            <consortium name="The Broad Institute Genomics Platform"/>
            <consortium name="The Broad Institute Genome Sequencing Center for Infectious Disease"/>
            <person name="Wu L."/>
            <person name="Ma J."/>
        </authorList>
    </citation>
    <scope>NUCLEOTIDE SEQUENCE [LARGE SCALE GENOMIC DNA]</scope>
    <source>
        <strain evidence="4">CGMCC 1.10832</strain>
    </source>
</reference>
<reference evidence="1" key="1">
    <citation type="journal article" date="2014" name="Int. J. Syst. Evol. Microbiol.">
        <title>Complete genome of a new Firmicutes species belonging to the dominant human colonic microbiota ('Ruminococcus bicirculans') reveals two chromosomes and a selective capacity to utilize plant glucans.</title>
        <authorList>
            <consortium name="NISC Comparative Sequencing Program"/>
            <person name="Wegmann U."/>
            <person name="Louis P."/>
            <person name="Goesmann A."/>
            <person name="Henrissat B."/>
            <person name="Duncan S.H."/>
            <person name="Flint H.J."/>
        </authorList>
    </citation>
    <scope>NUCLEOTIDE SEQUENCE</scope>
    <source>
        <strain evidence="1">CGMCC 1.10832</strain>
    </source>
</reference>
<evidence type="ECO:0000313" key="1">
    <source>
        <dbReference type="EMBL" id="GGC40772.1"/>
    </source>
</evidence>
<dbReference type="Pfam" id="PF05973">
    <property type="entry name" value="Gp49"/>
    <property type="match status" value="1"/>
</dbReference>
<comment type="caution">
    <text evidence="2">The sequence shown here is derived from an EMBL/GenBank/DDBJ whole genome shotgun (WGS) entry which is preliminary data.</text>
</comment>
<evidence type="ECO:0000313" key="3">
    <source>
        <dbReference type="Proteomes" id="UP000240608"/>
    </source>
</evidence>
<dbReference type="Proteomes" id="UP000240608">
    <property type="component" value="Unassembled WGS sequence"/>
</dbReference>
<evidence type="ECO:0000313" key="4">
    <source>
        <dbReference type="Proteomes" id="UP000636010"/>
    </source>
</evidence>
<evidence type="ECO:0000313" key="2">
    <source>
        <dbReference type="EMBL" id="PTB97533.1"/>
    </source>
</evidence>
<proteinExistence type="predicted"/>
<dbReference type="RefSeq" id="WP_188464515.1">
    <property type="nucleotide sequence ID" value="NZ_BAABHU010000009.1"/>
</dbReference>
<dbReference type="Proteomes" id="UP000636010">
    <property type="component" value="Unassembled WGS sequence"/>
</dbReference>
<organism evidence="2 3">
    <name type="scientific">Marivirga lumbricoides</name>
    <dbReference type="NCBI Taxonomy" id="1046115"/>
    <lineage>
        <taxon>Bacteria</taxon>
        <taxon>Pseudomonadati</taxon>
        <taxon>Bacteroidota</taxon>
        <taxon>Cytophagia</taxon>
        <taxon>Cytophagales</taxon>
        <taxon>Marivirgaceae</taxon>
        <taxon>Marivirga</taxon>
    </lineage>
</organism>
<dbReference type="InterPro" id="IPR009241">
    <property type="entry name" value="HigB-like"/>
</dbReference>
<name>A0A2T4DUP9_9BACT</name>
<reference evidence="1" key="4">
    <citation type="submission" date="2024-05" db="EMBL/GenBank/DDBJ databases">
        <authorList>
            <person name="Sun Q."/>
            <person name="Zhou Y."/>
        </authorList>
    </citation>
    <scope>NUCLEOTIDE SEQUENCE</scope>
    <source>
        <strain evidence="1">CGMCC 1.10832</strain>
    </source>
</reference>
<reference evidence="2 3" key="2">
    <citation type="submission" date="2018-03" db="EMBL/GenBank/DDBJ databases">
        <title>Cross-interface Injection: A General Nanoliter Liquid Handling Method Applied to Single Cells Genome Amplification Automated Nanoliter Liquid Handling Applied to Single Cell Multiple Displacement Amplification.</title>
        <authorList>
            <person name="Yun J."/>
            <person name="Xu P."/>
            <person name="Xu J."/>
            <person name="Dai X."/>
            <person name="Wang Y."/>
            <person name="Zheng X."/>
            <person name="Cao C."/>
            <person name="Yi Q."/>
            <person name="Zhu Y."/>
            <person name="Wang L."/>
            <person name="Dong Z."/>
            <person name="Huang Y."/>
            <person name="Huang L."/>
            <person name="Du W."/>
        </authorList>
    </citation>
    <scope>NUCLEOTIDE SEQUENCE [LARGE SCALE GENOMIC DNA]</scope>
    <source>
        <strain evidence="2 3">Z-D1-2</strain>
    </source>
</reference>
<protein>
    <submittedName>
        <fullName evidence="2">Addiction module toxin RelE</fullName>
    </submittedName>
</protein>
<keyword evidence="4" id="KW-1185">Reference proteome</keyword>
<dbReference type="AlphaFoldDB" id="A0A2T4DUP9"/>
<gene>
    <name evidence="2" type="ORF">C9994_02285</name>
    <name evidence="1" type="ORF">GCM10011506_27940</name>
</gene>